<dbReference type="NCBIfam" id="TIGR02383">
    <property type="entry name" value="Hfq"/>
    <property type="match status" value="1"/>
</dbReference>
<comment type="subunit">
    <text evidence="3">Homohexamer.</text>
</comment>
<organism evidence="5 6">
    <name type="scientific">Brockia lithotrophica</name>
    <dbReference type="NCBI Taxonomy" id="933949"/>
    <lineage>
        <taxon>Bacteria</taxon>
        <taxon>Bacillati</taxon>
        <taxon>Bacillota</taxon>
        <taxon>Bacilli</taxon>
        <taxon>Bacillales</taxon>
        <taxon>Bacillales Family X. Incertae Sedis</taxon>
        <taxon>Brockia</taxon>
    </lineage>
</organism>
<evidence type="ECO:0000313" key="6">
    <source>
        <dbReference type="Proteomes" id="UP000267019"/>
    </source>
</evidence>
<dbReference type="InterPro" id="IPR010920">
    <property type="entry name" value="LSM_dom_sf"/>
</dbReference>
<dbReference type="InterPro" id="IPR005001">
    <property type="entry name" value="Hfq"/>
</dbReference>
<dbReference type="NCBIfam" id="NF001602">
    <property type="entry name" value="PRK00395.1"/>
    <property type="match status" value="1"/>
</dbReference>
<evidence type="ECO:0000256" key="1">
    <source>
        <dbReference type="ARBA" id="ARBA00022884"/>
    </source>
</evidence>
<keyword evidence="2 3" id="KW-0346">Stress response</keyword>
<sequence length="95" mass="10682">MAKAQVNIQDTFLNQLRKDNIPVTVYLINGFQLRGFVRAFDNFTVVIESEGKPQLVYKHAISTFAPARPVNYQAAFTERAREEHPEAAPSENASS</sequence>
<dbReference type="Gene3D" id="2.30.30.100">
    <property type="match status" value="1"/>
</dbReference>
<keyword evidence="1 3" id="KW-0694">RNA-binding</keyword>
<dbReference type="AlphaFoldDB" id="A0A660L318"/>
<name>A0A660L318_9BACL</name>
<dbReference type="PROSITE" id="PS52002">
    <property type="entry name" value="SM"/>
    <property type="match status" value="1"/>
</dbReference>
<dbReference type="GO" id="GO:0045974">
    <property type="term" value="P:regulation of translation, ncRNA-mediated"/>
    <property type="evidence" value="ECO:0007669"/>
    <property type="project" value="TreeGrafter"/>
</dbReference>
<dbReference type="InterPro" id="IPR047575">
    <property type="entry name" value="Sm"/>
</dbReference>
<gene>
    <name evidence="3" type="primary">hfq</name>
    <name evidence="5" type="ORF">C7438_0034</name>
</gene>
<reference evidence="5 6" key="1">
    <citation type="submission" date="2018-10" db="EMBL/GenBank/DDBJ databases">
        <title>Genomic Encyclopedia of Type Strains, Phase IV (KMG-IV): sequencing the most valuable type-strain genomes for metagenomic binning, comparative biology and taxonomic classification.</title>
        <authorList>
            <person name="Goeker M."/>
        </authorList>
    </citation>
    <scope>NUCLEOTIDE SEQUENCE [LARGE SCALE GENOMIC DNA]</scope>
    <source>
        <strain evidence="5 6">DSM 22653</strain>
    </source>
</reference>
<dbReference type="GO" id="GO:0043487">
    <property type="term" value="P:regulation of RNA stability"/>
    <property type="evidence" value="ECO:0007669"/>
    <property type="project" value="TreeGrafter"/>
</dbReference>
<dbReference type="Pfam" id="PF17209">
    <property type="entry name" value="Hfq"/>
    <property type="match status" value="1"/>
</dbReference>
<keyword evidence="6" id="KW-1185">Reference proteome</keyword>
<accession>A0A660L318</accession>
<evidence type="ECO:0000259" key="4">
    <source>
        <dbReference type="PROSITE" id="PS52002"/>
    </source>
</evidence>
<dbReference type="Proteomes" id="UP000267019">
    <property type="component" value="Unassembled WGS sequence"/>
</dbReference>
<comment type="similarity">
    <text evidence="3">Belongs to the Hfq family.</text>
</comment>
<evidence type="ECO:0000256" key="3">
    <source>
        <dbReference type="HAMAP-Rule" id="MF_00436"/>
    </source>
</evidence>
<dbReference type="HAMAP" id="MF_00436">
    <property type="entry name" value="Hfq"/>
    <property type="match status" value="1"/>
</dbReference>
<evidence type="ECO:0000313" key="5">
    <source>
        <dbReference type="EMBL" id="RKQ88401.1"/>
    </source>
</evidence>
<dbReference type="GO" id="GO:0003723">
    <property type="term" value="F:RNA binding"/>
    <property type="evidence" value="ECO:0007669"/>
    <property type="project" value="UniProtKB-UniRule"/>
</dbReference>
<dbReference type="GO" id="GO:0006355">
    <property type="term" value="P:regulation of DNA-templated transcription"/>
    <property type="evidence" value="ECO:0007669"/>
    <property type="project" value="InterPro"/>
</dbReference>
<dbReference type="FunFam" id="2.30.30.100:FF:000012">
    <property type="entry name" value="RNA-binding protein Hfq"/>
    <property type="match status" value="1"/>
</dbReference>
<protein>
    <recommendedName>
        <fullName evidence="3">RNA-binding protein Hfq</fullName>
    </recommendedName>
</protein>
<dbReference type="OrthoDB" id="9799751at2"/>
<dbReference type="PANTHER" id="PTHR34772:SF1">
    <property type="entry name" value="RNA-BINDING PROTEIN HFQ"/>
    <property type="match status" value="1"/>
</dbReference>
<dbReference type="RefSeq" id="WP_121443347.1">
    <property type="nucleotide sequence ID" value="NZ_RBIJ01000001.1"/>
</dbReference>
<comment type="caution">
    <text evidence="5">The sequence shown here is derived from an EMBL/GenBank/DDBJ whole genome shotgun (WGS) entry which is preliminary data.</text>
</comment>
<proteinExistence type="inferred from homology"/>
<feature type="domain" description="Sm" evidence="4">
    <location>
        <begin position="10"/>
        <end position="70"/>
    </location>
</feature>
<dbReference type="EMBL" id="RBIJ01000001">
    <property type="protein sequence ID" value="RKQ88401.1"/>
    <property type="molecule type" value="Genomic_DNA"/>
</dbReference>
<dbReference type="PANTHER" id="PTHR34772">
    <property type="entry name" value="RNA-BINDING PROTEIN HFQ"/>
    <property type="match status" value="1"/>
</dbReference>
<dbReference type="SUPFAM" id="SSF50182">
    <property type="entry name" value="Sm-like ribonucleoproteins"/>
    <property type="match status" value="1"/>
</dbReference>
<evidence type="ECO:0000256" key="2">
    <source>
        <dbReference type="ARBA" id="ARBA00023016"/>
    </source>
</evidence>
<comment type="function">
    <text evidence="3">RNA chaperone that binds small regulatory RNA (sRNAs) and mRNAs to facilitate mRNA translational regulation in response to envelope stress, environmental stress and changes in metabolite concentrations. Also binds with high specificity to tRNAs.</text>
</comment>
<dbReference type="CDD" id="cd01716">
    <property type="entry name" value="Hfq"/>
    <property type="match status" value="1"/>
</dbReference>
<dbReference type="GO" id="GO:0005829">
    <property type="term" value="C:cytosol"/>
    <property type="evidence" value="ECO:0007669"/>
    <property type="project" value="TreeGrafter"/>
</dbReference>